<protein>
    <submittedName>
        <fullName evidence="2">Uncharacterized protein</fullName>
    </submittedName>
</protein>
<sequence length="243" mass="27415">MKYPERDVRTVLSFANRISLMVGSFLVLVHLEAFYPWLFSYLEYFFFVFMLGAVVIKKYDINRVKYQPLPFLLLYLVILTPLIRTMLLKLAPALVYLLGGVCGIVAMLGTPTVAEIHIVLTTVLVTSQIVHPSSTNGFLFTSAFIMFGIVRCTKSYNRHYLVVRALSWGLSIFSSNLVPSVAVSIAISINELFFTLVVPVTICILYQHKVLYKQRRREMSTQTGPEILPFNAASGSSQISQNQ</sequence>
<feature type="transmembrane region" description="Helical" evidence="1">
    <location>
        <begin position="193"/>
        <end position="212"/>
    </location>
</feature>
<proteinExistence type="predicted"/>
<dbReference type="Proteomes" id="UP000185944">
    <property type="component" value="Unassembled WGS sequence"/>
</dbReference>
<name>A0A177EGM1_9MICR</name>
<keyword evidence="1" id="KW-0472">Membrane</keyword>
<feature type="transmembrane region" description="Helical" evidence="1">
    <location>
        <begin position="93"/>
        <end position="109"/>
    </location>
</feature>
<gene>
    <name evidence="2" type="ORF">NEDG_01889</name>
</gene>
<keyword evidence="1" id="KW-1133">Transmembrane helix</keyword>
<accession>A0A177EGM1</accession>
<dbReference type="AlphaFoldDB" id="A0A177EGM1"/>
<feature type="transmembrane region" description="Helical" evidence="1">
    <location>
        <begin position="37"/>
        <end position="56"/>
    </location>
</feature>
<keyword evidence="3" id="KW-1185">Reference proteome</keyword>
<dbReference type="GeneID" id="93648239"/>
<evidence type="ECO:0000256" key="1">
    <source>
        <dbReference type="SAM" id="Phobius"/>
    </source>
</evidence>
<dbReference type="VEuPathDB" id="MicrosporidiaDB:NEDG_01889"/>
<feature type="transmembrane region" description="Helical" evidence="1">
    <location>
        <begin position="165"/>
        <end position="187"/>
    </location>
</feature>
<feature type="transmembrane region" description="Helical" evidence="1">
    <location>
        <begin position="12"/>
        <end position="31"/>
    </location>
</feature>
<comment type="caution">
    <text evidence="2">The sequence shown here is derived from an EMBL/GenBank/DDBJ whole genome shotgun (WGS) entry which is preliminary data.</text>
</comment>
<dbReference type="EMBL" id="LTDL01000022">
    <property type="protein sequence ID" value="OAG31115.1"/>
    <property type="molecule type" value="Genomic_DNA"/>
</dbReference>
<evidence type="ECO:0000313" key="2">
    <source>
        <dbReference type="EMBL" id="OAG31115.1"/>
    </source>
</evidence>
<feature type="transmembrane region" description="Helical" evidence="1">
    <location>
        <begin position="68"/>
        <end position="87"/>
    </location>
</feature>
<evidence type="ECO:0000313" key="3">
    <source>
        <dbReference type="Proteomes" id="UP000185944"/>
    </source>
</evidence>
<feature type="transmembrane region" description="Helical" evidence="1">
    <location>
        <begin position="137"/>
        <end position="153"/>
    </location>
</feature>
<organism evidence="2 3">
    <name type="scientific">Nematocida displodere</name>
    <dbReference type="NCBI Taxonomy" id="1805483"/>
    <lineage>
        <taxon>Eukaryota</taxon>
        <taxon>Fungi</taxon>
        <taxon>Fungi incertae sedis</taxon>
        <taxon>Microsporidia</taxon>
        <taxon>Nematocida</taxon>
    </lineage>
</organism>
<dbReference type="RefSeq" id="XP_067544839.1">
    <property type="nucleotide sequence ID" value="XM_067689307.1"/>
</dbReference>
<reference evidence="2 3" key="1">
    <citation type="submission" date="2016-02" db="EMBL/GenBank/DDBJ databases">
        <title>Discovery of a natural microsporidian pathogen with a broad tissue tropism in Caenorhabditis elegans.</title>
        <authorList>
            <person name="Luallen R.J."/>
            <person name="Reinke A.W."/>
            <person name="Tong L."/>
            <person name="Botts M.R."/>
            <person name="Felix M.-A."/>
            <person name="Troemel E.R."/>
        </authorList>
    </citation>
    <scope>NUCLEOTIDE SEQUENCE [LARGE SCALE GENOMIC DNA]</scope>
    <source>
        <strain evidence="2 3">JUm2807</strain>
    </source>
</reference>
<keyword evidence="1" id="KW-0812">Transmembrane</keyword>